<evidence type="ECO:0000313" key="3">
    <source>
        <dbReference type="Proteomes" id="UP000236151"/>
    </source>
</evidence>
<keyword evidence="3" id="KW-1185">Reference proteome</keyword>
<dbReference type="NCBIfam" id="NF047340">
    <property type="entry name" value="Athe_2463_dom"/>
    <property type="match status" value="1"/>
</dbReference>
<evidence type="ECO:0000256" key="1">
    <source>
        <dbReference type="SAM" id="MobiDB-lite"/>
    </source>
</evidence>
<evidence type="ECO:0008006" key="4">
    <source>
        <dbReference type="Google" id="ProtNLM"/>
    </source>
</evidence>
<dbReference type="Proteomes" id="UP000236151">
    <property type="component" value="Unassembled WGS sequence"/>
</dbReference>
<reference evidence="3" key="1">
    <citation type="submission" date="2017-06" db="EMBL/GenBank/DDBJ databases">
        <title>Investigating the central metabolism of Clostridium thermosuccinogenes.</title>
        <authorList>
            <person name="Koendjbiharie J.G."/>
            <person name="Van Kranenburg R."/>
            <person name="Vriesendorp B."/>
        </authorList>
    </citation>
    <scope>NUCLEOTIDE SEQUENCE [LARGE SCALE GENOMIC DNA]</scope>
    <source>
        <strain evidence="3">DSM 5806</strain>
    </source>
</reference>
<accession>A0A2K2FK52</accession>
<name>A0A2K2FK52_9CLOT</name>
<comment type="caution">
    <text evidence="2">The sequence shown here is derived from an EMBL/GenBank/DDBJ whole genome shotgun (WGS) entry which is preliminary data.</text>
</comment>
<organism evidence="2 3">
    <name type="scientific">Clostridium thermosuccinogenes</name>
    <dbReference type="NCBI Taxonomy" id="84032"/>
    <lineage>
        <taxon>Bacteria</taxon>
        <taxon>Bacillati</taxon>
        <taxon>Bacillota</taxon>
        <taxon>Clostridia</taxon>
        <taxon>Eubacteriales</taxon>
        <taxon>Clostridiaceae</taxon>
        <taxon>Clostridium</taxon>
    </lineage>
</organism>
<protein>
    <recommendedName>
        <fullName evidence="4">PKD domain-containing protein</fullName>
    </recommendedName>
</protein>
<sequence length="1787" mass="201424">MNRIKRPIAFLLIMSIIASLQIIISYTGGIEVLAAEPKEEPKYEIGMDKIRVSNGTMGVYAPEVYNVSNPNADTSAKAWNTLKSSGQLPEFVTSPYVQVGGKKYGFNFKLWNDKHIVVYGKATDVGVNPRLTAVNGYKDWKTKKDDPTCGQYYARGGERGEYRYHGYDASGNLYSNTSFPIDGVGKNMNEYKWIYKPWDNRIVEISDWNDYALQYYDMDIRQGKQPSEEAQTLAEWISKGFYKDEADTKTKQPITTLDWSNAEAPDDLSGVVSSYNGRLAYNYANVMSAPTPLYPGEAKMWIRAQDGTYRYRTAFIPAFGDKLKKGEVSAEIVVLTNEMQDISIRDWDDSDDYKKHLNETKKVELQVISTLPDKDIFNDPIKKTIYFNRNDMVAGEDAWRINLTDKTNLGGVPNASWDKKSPYYVDWQGDGNAHGRATFTITMKVSDIIRAYKEGKTGIEVSYKATARFYSKENKSEPTEISSSVYTYHIPFEVKEGPPPPPPPPPKEEIEEEVDPPDFINPDVYLPEPAFDIVPYKPEDRTEYKDAKGGAVDIVSKKVYVDGDPVSYDEFFSGEFVFGECGYDRLANIIVVYTASDGSVSYTSRWIRVLNTKPRVQFIFSGDYKQNRKQSVENTSPLANTKEVIETYPIVKYEWTVEAVGGGASNTAIKSGTLTDMYREFTFKEPGSYRITLVGTNTLGRVSDPYVLDFEILPDTPPAVICELNNVSVARGETIKSYFFESVSTDGDSIESTTVQLYHDADNDGEPETLLKTWNNVANGEFPEYTVSKLGMYRFKITSKEKMHGSFIDGHVTAADAQVKVIERDFWVDNYVPQTDIYTDVPMERAQVDVHILTDSQLAQQKIDHVKNGRMDLNNYLRMYNFNPVVEHWDLKTYTYSQSASASRNTGTSYPPSSVYYSSGGYSGTLSRTSVSDNGSYQDFGHYEEREESKTATSTAGGYNYNYYKYTNGSWVETGSSGSDTPTISYSDADGFTGTLEKRNVEKTYDSGVPSGEAEEGATYTRVRYYTAYYSGTVTRKVQYWVSDWQWVPNYTGFYSGTIYKYVKAPYIDPFRATSEKYVIYISDGKINDMPDLQSVLSKSGAKLILIGSSAAASQVSSVKYIPVTGDISADINNALNFIVETIPKKDGYYVLAGVDTIDFKVDDFDQENDPIVEAKFLYVQDANYFDNTQGLDSFAVPEFSQTSGWTTTKATKLNKVGKYNIYRRIKDQPSTDPRFAGYSYYSGTPYITVYAHRKPIALAELQWTFDKTTTTYNTTWADKSYDLDHQYSRADKGIVERKIKFRQVGADWNYYIPAKLSPGNYELEYYVKDVEGVWSDPFRMNFTLLANPAPTVDATPTSVDWTNANVTCTITASDPSGDYAYTNYMWSTSTTKPTSGWTMNIAGTFNVTQSTQGVWYLHMEAFDYGGNRFYRMRGPYKIDKTPPSAVFNPNSASWRNTNVNVVIDPSDTGGSGIKQWRYRKSTDNGSTYGEWSNYVTGDTNWTVVVDTTGLNKIQAEIQDNAGNIGYVTSGTYYIDKIAPTITANPATLESTNPVTVAVTSVDTGGSGLKQTNYRWSTTTAKPTSGWSTSTAGSFTTSLTIENVAHYLHVEAFDNAGNSTYRVFGPYIYNPVKITSVTISGYWNHWRGQTDLLGKRMTNEPHRFLSLEKVRVEVTTIGNPERIEVRFSPELEAMMYVDPKGNRYDYREMVGYYVGFPYQPAVNDNKAVWEYILPLAPSTKDWDNNVLRSPYWMKVTAYKGSSSDTYMITDINITGNVYDLIYIQPVD</sequence>
<gene>
    <name evidence="2" type="ORF">CDQ84_03580</name>
</gene>
<proteinExistence type="predicted"/>
<dbReference type="OrthoDB" id="1735970at2"/>
<feature type="region of interest" description="Disordered" evidence="1">
    <location>
        <begin position="492"/>
        <end position="517"/>
    </location>
</feature>
<dbReference type="KEGG" id="cthd:CDO33_00800"/>
<evidence type="ECO:0000313" key="2">
    <source>
        <dbReference type="EMBL" id="PNU00969.1"/>
    </source>
</evidence>
<dbReference type="RefSeq" id="WP_103080351.1">
    <property type="nucleotide sequence ID" value="NZ_CP021850.1"/>
</dbReference>
<dbReference type="EMBL" id="NIOJ01000005">
    <property type="protein sequence ID" value="PNU00969.1"/>
    <property type="molecule type" value="Genomic_DNA"/>
</dbReference>